<keyword evidence="3" id="KW-1185">Reference proteome</keyword>
<name>A0AA47N523_MERPO</name>
<comment type="caution">
    <text evidence="2">The sequence shown here is derived from an EMBL/GenBank/DDBJ whole genome shotgun (WGS) entry which is preliminary data.</text>
</comment>
<proteinExistence type="predicted"/>
<reference evidence="2" key="1">
    <citation type="journal article" date="2023" name="Front. Mar. Sci.">
        <title>A new Merluccius polli reference genome to investigate the effects of global change in West African waters.</title>
        <authorList>
            <person name="Mateo J.L."/>
            <person name="Blanco-Fernandez C."/>
            <person name="Garcia-Vazquez E."/>
            <person name="Machado-Schiaffino G."/>
        </authorList>
    </citation>
    <scope>NUCLEOTIDE SEQUENCE</scope>
    <source>
        <strain evidence="2">C29</strain>
        <tissue evidence="2">Fin</tissue>
    </source>
</reference>
<accession>A0AA47N523</accession>
<gene>
    <name evidence="2" type="ORF">N1851_006951</name>
</gene>
<dbReference type="Proteomes" id="UP001174136">
    <property type="component" value="Unassembled WGS sequence"/>
</dbReference>
<dbReference type="EMBL" id="JAOPHQ010001170">
    <property type="protein sequence ID" value="KAK0151742.1"/>
    <property type="molecule type" value="Genomic_DNA"/>
</dbReference>
<organism evidence="2 3">
    <name type="scientific">Merluccius polli</name>
    <name type="common">Benguela hake</name>
    <name type="synonym">Merluccius cadenati</name>
    <dbReference type="NCBI Taxonomy" id="89951"/>
    <lineage>
        <taxon>Eukaryota</taxon>
        <taxon>Metazoa</taxon>
        <taxon>Chordata</taxon>
        <taxon>Craniata</taxon>
        <taxon>Vertebrata</taxon>
        <taxon>Euteleostomi</taxon>
        <taxon>Actinopterygii</taxon>
        <taxon>Neopterygii</taxon>
        <taxon>Teleostei</taxon>
        <taxon>Neoteleostei</taxon>
        <taxon>Acanthomorphata</taxon>
        <taxon>Zeiogadaria</taxon>
        <taxon>Gadariae</taxon>
        <taxon>Gadiformes</taxon>
        <taxon>Gadoidei</taxon>
        <taxon>Merlucciidae</taxon>
        <taxon>Merluccius</taxon>
    </lineage>
</organism>
<evidence type="ECO:0000256" key="1">
    <source>
        <dbReference type="SAM" id="MobiDB-lite"/>
    </source>
</evidence>
<feature type="region of interest" description="Disordered" evidence="1">
    <location>
        <begin position="651"/>
        <end position="705"/>
    </location>
</feature>
<feature type="compositionally biased region" description="Polar residues" evidence="1">
    <location>
        <begin position="651"/>
        <end position="672"/>
    </location>
</feature>
<dbReference type="AlphaFoldDB" id="A0AA47N523"/>
<dbReference type="PANTHER" id="PTHR24401">
    <property type="entry name" value="SI:CH211-243P7.3-RELATED"/>
    <property type="match status" value="1"/>
</dbReference>
<protein>
    <submittedName>
        <fullName evidence="2">Uncharacterized protein</fullName>
    </submittedName>
</protein>
<evidence type="ECO:0000313" key="3">
    <source>
        <dbReference type="Proteomes" id="UP001174136"/>
    </source>
</evidence>
<sequence length="798" mass="89851">MHKKTITAPVTKKLAGGIEDTATWMTNVGNEYGQVLNLTIQLSSQPARGLGWTTCVKVSSNGDAGEPQPDAIYVVRDCCSDRGVGAVLHWFRPWTSTVRLDVFHFMEAYHPLYGTFCSKLSSCIFEWDKQDVCRLKEAKRAELKKKHQGHEPTDAQVLASISSKELAKHRPKHCRRKTRGVEETRALIKSLLDSIWQLVDGTGLHLINQEHMSRVWEVQQKHLACIQDPPGGWRKETRHWMSLDAAEGPALWKAFISTSVLSLQAWWRCNALHTQMYMLEGVSRWNLNRSAQALCMRHPGKGEHFAVEYLLTQSNRGDLLSQQIGGIGDFLPEILDEDLEDECPDVTVPQAHDLTLQERDASPSPVHSPIEESDARPVLTPFEESGLVTPSPDTKCDGRGVAGWEAVDALAGYLVGLNRTITALSNAEVAEILRPPPDTPSRAKKTLCPDLGELHESAVALLQASKQPRGIYDEHYVIWSSICRISECVALKLYEEYKEARNRPKDNKGKTFAIPQSIVMAYCHIKQLVEDCIEVMERSDLILVNINNTTVSSWLHDRQKKTERDSLLQGVQVPQQIAVAKESLLEARDLPSQPVQHGHTLLEFQEPENHEATQFQDTCTLFHSTHRWGRRSYYQGRCCFLWKVVSTHPQPSASSQGWSATHPQPSASTQGWPATHPPPSTSTQGWPATHPPPSASSQGWSTTSYCPDQPRLPHQACPEALDPFNRQREWRLHKAALVNQERVRRGEPPKKRQAKESYHYECKLCGQPKSKQTGHSQLRGKWYCPASGQTLEEWRSSL</sequence>
<dbReference type="PANTHER" id="PTHR24401:SF29">
    <property type="entry name" value="SI:CH211-243P7.3-RELATED"/>
    <property type="match status" value="1"/>
</dbReference>
<feature type="compositionally biased region" description="Polar residues" evidence="1">
    <location>
        <begin position="695"/>
        <end position="705"/>
    </location>
</feature>
<evidence type="ECO:0000313" key="2">
    <source>
        <dbReference type="EMBL" id="KAK0151742.1"/>
    </source>
</evidence>